<accession>A0A0A9YPP0</accession>
<evidence type="ECO:0000313" key="2">
    <source>
        <dbReference type="EMBL" id="JAG33581.1"/>
    </source>
</evidence>
<reference evidence="3" key="3">
    <citation type="submission" date="2014-09" db="EMBL/GenBank/DDBJ databases">
        <authorList>
            <person name="Magalhaes I.L.F."/>
            <person name="Oliveira U."/>
            <person name="Santos F.R."/>
            <person name="Vidigal T.H.D.A."/>
            <person name="Brescovit A.D."/>
            <person name="Santos A.J."/>
        </authorList>
    </citation>
    <scope>NUCLEOTIDE SEQUENCE</scope>
</reference>
<name>A0A0A9YPP0_LYGHE</name>
<dbReference type="EMBL" id="GBRD01000949">
    <property type="protein sequence ID" value="JAG64872.1"/>
    <property type="molecule type" value="Transcribed_RNA"/>
</dbReference>
<dbReference type="EMBL" id="GBHO01010023">
    <property type="protein sequence ID" value="JAG33581.1"/>
    <property type="molecule type" value="Transcribed_RNA"/>
</dbReference>
<reference evidence="2" key="2">
    <citation type="submission" date="2014-07" db="EMBL/GenBank/DDBJ databases">
        <authorList>
            <person name="Hull J."/>
        </authorList>
    </citation>
    <scope>NUCLEOTIDE SEQUENCE</scope>
</reference>
<organism evidence="2">
    <name type="scientific">Lygus hesperus</name>
    <name type="common">Western plant bug</name>
    <dbReference type="NCBI Taxonomy" id="30085"/>
    <lineage>
        <taxon>Eukaryota</taxon>
        <taxon>Metazoa</taxon>
        <taxon>Ecdysozoa</taxon>
        <taxon>Arthropoda</taxon>
        <taxon>Hexapoda</taxon>
        <taxon>Insecta</taxon>
        <taxon>Pterygota</taxon>
        <taxon>Neoptera</taxon>
        <taxon>Paraneoptera</taxon>
        <taxon>Hemiptera</taxon>
        <taxon>Heteroptera</taxon>
        <taxon>Panheteroptera</taxon>
        <taxon>Cimicomorpha</taxon>
        <taxon>Miridae</taxon>
        <taxon>Mirini</taxon>
        <taxon>Lygus</taxon>
    </lineage>
</organism>
<feature type="region of interest" description="Disordered" evidence="1">
    <location>
        <begin position="296"/>
        <end position="335"/>
    </location>
</feature>
<proteinExistence type="predicted"/>
<feature type="compositionally biased region" description="Basic and acidic residues" evidence="1">
    <location>
        <begin position="296"/>
        <end position="326"/>
    </location>
</feature>
<protein>
    <submittedName>
        <fullName evidence="2">Stress response protein nst1</fullName>
    </submittedName>
</protein>
<dbReference type="AlphaFoldDB" id="A0A0A9YPP0"/>
<reference evidence="2" key="1">
    <citation type="journal article" date="2014" name="PLoS ONE">
        <title>Transcriptome-Based Identification of ABC Transporters in the Western Tarnished Plant Bug Lygus hesperus.</title>
        <authorList>
            <person name="Hull J.J."/>
            <person name="Chaney K."/>
            <person name="Geib S.M."/>
            <person name="Fabrick J.A."/>
            <person name="Brent C.S."/>
            <person name="Walsh D."/>
            <person name="Lavine L.C."/>
        </authorList>
    </citation>
    <scope>NUCLEOTIDE SEQUENCE</scope>
</reference>
<gene>
    <name evidence="2" type="primary">nst1_1</name>
    <name evidence="2" type="ORF">CM83_2594</name>
</gene>
<evidence type="ECO:0000313" key="3">
    <source>
        <dbReference type="EMBL" id="JAG64872.1"/>
    </source>
</evidence>
<evidence type="ECO:0000256" key="1">
    <source>
        <dbReference type="SAM" id="MobiDB-lite"/>
    </source>
</evidence>
<sequence length="335" mass="39621">MAKNQPQGWPLLDECPHLHFKTNVINRDILTKRQHMELLCTPRGYRWEVAFFKREEHRVFCTNKPLEKPQRTYVYKLLSDLWSLVTPEVMTKLQEIMEQEFNLSKEEARSFVCKQMKEMIQMGDTCKRDCKGISGIHPNKNPPYPLFISKELEQSERIRCRCQMNIKVNPCIVKHMADVLAGKLRGLVEFNMSSKKDHRQRRFSEVIFNGLCEISGDTFDPNNPKSKLQKLQVFLADRVATWLARNIVDEDVERARKRKTEDLKIQENARKMAKDYDKKVRERAALARKIQIQKQVAEEREKEARMKEDANGRSKKRPDNKIENKHRERKLALQV</sequence>